<feature type="domain" description="PHR" evidence="1">
    <location>
        <begin position="109"/>
        <end position="239"/>
    </location>
</feature>
<evidence type="ECO:0000259" key="1">
    <source>
        <dbReference type="Pfam" id="PF08005"/>
    </source>
</evidence>
<sequence>MLSSECEVYLACKRWASKRIESTGKQATGEHIRNEMGEEIINLIRFPSMTSEEFTDVVSNDDVLTKEEIVSVYQTIAKKTNVSKFKKDPRGMTCEKYLFVRTVEVGASNKPWKYNGKQDGLTFTVSNECKMTAIDMFLPLSEGSVDGVLEILEGTRIIHSQNIKLCYTPGLQHKLISLDKPIHLIGQQEYSIRQRMNGASVYRCTSGVAQISVQNVTLRLVNLTVGKSDNGTTVDIGQFYGFELLIITFD</sequence>
<dbReference type="PANTHER" id="PTHR45774:SF3">
    <property type="entry name" value="BTB (POZ) DOMAIN-CONTAINING 2B-RELATED"/>
    <property type="match status" value="1"/>
</dbReference>
<dbReference type="Gene3D" id="2.60.120.820">
    <property type="entry name" value="PHR domain"/>
    <property type="match status" value="1"/>
</dbReference>
<dbReference type="InterPro" id="IPR038648">
    <property type="entry name" value="PHR_sf"/>
</dbReference>
<protein>
    <recommendedName>
        <fullName evidence="1">PHR domain-containing protein</fullName>
    </recommendedName>
</protein>
<keyword evidence="3" id="KW-1185">Reference proteome</keyword>
<reference evidence="2" key="1">
    <citation type="journal article" date="2019" name="bioRxiv">
        <title>The Genome of the Zebra Mussel, Dreissena polymorpha: A Resource for Invasive Species Research.</title>
        <authorList>
            <person name="McCartney M.A."/>
            <person name="Auch B."/>
            <person name="Kono T."/>
            <person name="Mallez S."/>
            <person name="Zhang Y."/>
            <person name="Obille A."/>
            <person name="Becker A."/>
            <person name="Abrahante J.E."/>
            <person name="Garbe J."/>
            <person name="Badalamenti J.P."/>
            <person name="Herman A."/>
            <person name="Mangelson H."/>
            <person name="Liachko I."/>
            <person name="Sullivan S."/>
            <person name="Sone E.D."/>
            <person name="Koren S."/>
            <person name="Silverstein K.A.T."/>
            <person name="Beckman K.B."/>
            <person name="Gohl D.M."/>
        </authorList>
    </citation>
    <scope>NUCLEOTIDE SEQUENCE</scope>
    <source>
        <strain evidence="2">Duluth1</strain>
        <tissue evidence="2">Whole animal</tissue>
    </source>
</reference>
<organism evidence="2 3">
    <name type="scientific">Dreissena polymorpha</name>
    <name type="common">Zebra mussel</name>
    <name type="synonym">Mytilus polymorpha</name>
    <dbReference type="NCBI Taxonomy" id="45954"/>
    <lineage>
        <taxon>Eukaryota</taxon>
        <taxon>Metazoa</taxon>
        <taxon>Spiralia</taxon>
        <taxon>Lophotrochozoa</taxon>
        <taxon>Mollusca</taxon>
        <taxon>Bivalvia</taxon>
        <taxon>Autobranchia</taxon>
        <taxon>Heteroconchia</taxon>
        <taxon>Euheterodonta</taxon>
        <taxon>Imparidentia</taxon>
        <taxon>Neoheterodontei</taxon>
        <taxon>Myida</taxon>
        <taxon>Dreissenoidea</taxon>
        <taxon>Dreissenidae</taxon>
        <taxon>Dreissena</taxon>
    </lineage>
</organism>
<accession>A0A9D4IY44</accession>
<dbReference type="AlphaFoldDB" id="A0A9D4IY44"/>
<reference evidence="2" key="2">
    <citation type="submission" date="2020-11" db="EMBL/GenBank/DDBJ databases">
        <authorList>
            <person name="McCartney M.A."/>
            <person name="Auch B."/>
            <person name="Kono T."/>
            <person name="Mallez S."/>
            <person name="Becker A."/>
            <person name="Gohl D.M."/>
            <person name="Silverstein K.A.T."/>
            <person name="Koren S."/>
            <person name="Bechman K.B."/>
            <person name="Herman A."/>
            <person name="Abrahante J.E."/>
            <person name="Garbe J."/>
        </authorList>
    </citation>
    <scope>NUCLEOTIDE SEQUENCE</scope>
    <source>
        <strain evidence="2">Duluth1</strain>
        <tissue evidence="2">Whole animal</tissue>
    </source>
</reference>
<dbReference type="Proteomes" id="UP000828390">
    <property type="component" value="Unassembled WGS sequence"/>
</dbReference>
<dbReference type="GO" id="GO:0022008">
    <property type="term" value="P:neurogenesis"/>
    <property type="evidence" value="ECO:0007669"/>
    <property type="project" value="TreeGrafter"/>
</dbReference>
<evidence type="ECO:0000313" key="3">
    <source>
        <dbReference type="Proteomes" id="UP000828390"/>
    </source>
</evidence>
<dbReference type="GO" id="GO:0005829">
    <property type="term" value="C:cytosol"/>
    <property type="evidence" value="ECO:0007669"/>
    <property type="project" value="TreeGrafter"/>
</dbReference>
<dbReference type="EMBL" id="JAIWYP010000007">
    <property type="protein sequence ID" value="KAH3792591.1"/>
    <property type="molecule type" value="Genomic_DNA"/>
</dbReference>
<proteinExistence type="predicted"/>
<gene>
    <name evidence="2" type="ORF">DPMN_146087</name>
</gene>
<evidence type="ECO:0000313" key="2">
    <source>
        <dbReference type="EMBL" id="KAH3792591.1"/>
    </source>
</evidence>
<dbReference type="InterPro" id="IPR012983">
    <property type="entry name" value="PHR"/>
</dbReference>
<dbReference type="Pfam" id="PF08005">
    <property type="entry name" value="PHR"/>
    <property type="match status" value="1"/>
</dbReference>
<comment type="caution">
    <text evidence="2">The sequence shown here is derived from an EMBL/GenBank/DDBJ whole genome shotgun (WGS) entry which is preliminary data.</text>
</comment>
<dbReference type="Gene3D" id="1.25.40.420">
    <property type="match status" value="1"/>
</dbReference>
<name>A0A9D4IY44_DREPO</name>
<dbReference type="PANTHER" id="PTHR45774">
    <property type="entry name" value="BTB/POZ DOMAIN-CONTAINING"/>
    <property type="match status" value="1"/>
</dbReference>